<comment type="caution">
    <text evidence="1">The sequence shown here is derived from an EMBL/GenBank/DDBJ whole genome shotgun (WGS) entry which is preliminary data.</text>
</comment>
<dbReference type="Proteomes" id="UP001589943">
    <property type="component" value="Unassembled WGS sequence"/>
</dbReference>
<evidence type="ECO:0000313" key="2">
    <source>
        <dbReference type="Proteomes" id="UP001589943"/>
    </source>
</evidence>
<proteinExistence type="predicted"/>
<gene>
    <name evidence="1" type="ORF">ACFFF7_09745</name>
</gene>
<sequence>MTFTVFTAAARLRREIPAAEAALDEAMLRTTEVIRTIVTARREAGVPPHVGQDALLRLNKVQSSLLDAGSNIFRVHNQAISAAAIYCSADEPTCPPSGMVEHEPAAALEAVA</sequence>
<reference evidence="1 2" key="1">
    <citation type="submission" date="2024-09" db="EMBL/GenBank/DDBJ databases">
        <authorList>
            <person name="Sun Q."/>
            <person name="Mori K."/>
        </authorList>
    </citation>
    <scope>NUCLEOTIDE SEQUENCE [LARGE SCALE GENOMIC DNA]</scope>
    <source>
        <strain evidence="1 2">NCAIM B.02537</strain>
    </source>
</reference>
<evidence type="ECO:0000313" key="1">
    <source>
        <dbReference type="EMBL" id="MFC0589695.1"/>
    </source>
</evidence>
<dbReference type="RefSeq" id="WP_379481164.1">
    <property type="nucleotide sequence ID" value="NZ_JBHLTL010000006.1"/>
</dbReference>
<name>A0ABV6PIP7_9SPHN</name>
<accession>A0ABV6PIP7</accession>
<keyword evidence="2" id="KW-1185">Reference proteome</keyword>
<dbReference type="EMBL" id="JBHLTL010000006">
    <property type="protein sequence ID" value="MFC0589695.1"/>
    <property type="molecule type" value="Genomic_DNA"/>
</dbReference>
<protein>
    <submittedName>
        <fullName evidence="1">Uncharacterized protein</fullName>
    </submittedName>
</protein>
<organism evidence="1 2">
    <name type="scientific">Novosphingobium aquiterrae</name>
    <dbReference type="NCBI Taxonomy" id="624388"/>
    <lineage>
        <taxon>Bacteria</taxon>
        <taxon>Pseudomonadati</taxon>
        <taxon>Pseudomonadota</taxon>
        <taxon>Alphaproteobacteria</taxon>
        <taxon>Sphingomonadales</taxon>
        <taxon>Sphingomonadaceae</taxon>
        <taxon>Novosphingobium</taxon>
    </lineage>
</organism>